<dbReference type="Proteomes" id="UP000094801">
    <property type="component" value="Unassembled WGS sequence"/>
</dbReference>
<evidence type="ECO:0000256" key="3">
    <source>
        <dbReference type="ARBA" id="ARBA00022898"/>
    </source>
</evidence>
<evidence type="ECO:0000256" key="9">
    <source>
        <dbReference type="PIRSR" id="PIRSR017617-1"/>
    </source>
</evidence>
<dbReference type="NCBIfam" id="NF041359">
    <property type="entry name" value="GntG_guanitoxin"/>
    <property type="match status" value="1"/>
</dbReference>
<dbReference type="Pfam" id="PF01212">
    <property type="entry name" value="Beta_elim_lyase"/>
    <property type="match status" value="1"/>
</dbReference>
<comment type="similarity">
    <text evidence="2">Belongs to the threonine aldolase family.</text>
</comment>
<dbReference type="GO" id="GO:0008732">
    <property type="term" value="F:L-allo-threonine aldolase activity"/>
    <property type="evidence" value="ECO:0007669"/>
    <property type="project" value="TreeGrafter"/>
</dbReference>
<dbReference type="GO" id="GO:0006567">
    <property type="term" value="P:L-threonine catabolic process"/>
    <property type="evidence" value="ECO:0007669"/>
    <property type="project" value="TreeGrafter"/>
</dbReference>
<evidence type="ECO:0000256" key="4">
    <source>
        <dbReference type="ARBA" id="ARBA00023239"/>
    </source>
</evidence>
<dbReference type="InterPro" id="IPR001597">
    <property type="entry name" value="ArAA_b-elim_lyase/Thr_aldolase"/>
</dbReference>
<dbReference type="GO" id="GO:0005829">
    <property type="term" value="C:cytosol"/>
    <property type="evidence" value="ECO:0007669"/>
    <property type="project" value="TreeGrafter"/>
</dbReference>
<feature type="modified residue" description="N6-(pyridoxal phosphate)lysine" evidence="9">
    <location>
        <position position="209"/>
    </location>
</feature>
<dbReference type="InterPro" id="IPR015421">
    <property type="entry name" value="PyrdxlP-dep_Trfase_major"/>
</dbReference>
<comment type="catalytic activity">
    <reaction evidence="6">
        <text>L-allo-threonine = acetaldehyde + glycine</text>
        <dbReference type="Rhea" id="RHEA:26209"/>
        <dbReference type="ChEBI" id="CHEBI:15343"/>
        <dbReference type="ChEBI" id="CHEBI:57305"/>
        <dbReference type="ChEBI" id="CHEBI:58585"/>
        <dbReference type="EC" id="4.1.2.48"/>
    </reaction>
</comment>
<evidence type="ECO:0000313" key="12">
    <source>
        <dbReference type="EMBL" id="ODV84632.1"/>
    </source>
</evidence>
<proteinExistence type="inferred from homology"/>
<reference evidence="13" key="1">
    <citation type="submission" date="2016-04" db="EMBL/GenBank/DDBJ databases">
        <title>Comparative genomics of biotechnologically important yeasts.</title>
        <authorList>
            <consortium name="DOE Joint Genome Institute"/>
            <person name="Riley R."/>
            <person name="Haridas S."/>
            <person name="Wolfe K.H."/>
            <person name="Lopes M.R."/>
            <person name="Hittinger C.T."/>
            <person name="Goker M."/>
            <person name="Salamov A."/>
            <person name="Wisecaver J."/>
            <person name="Long T.M."/>
            <person name="Aerts A.L."/>
            <person name="Barry K."/>
            <person name="Choi C."/>
            <person name="Clum A."/>
            <person name="Coughlan A.Y."/>
            <person name="Deshpande S."/>
            <person name="Douglass A.P."/>
            <person name="Hanson S.J."/>
            <person name="Klenk H.-P."/>
            <person name="Labutti K."/>
            <person name="Lapidus A."/>
            <person name="Lindquist E."/>
            <person name="Lipzen A."/>
            <person name="Meier-Kolthoff J.P."/>
            <person name="Ohm R.A."/>
            <person name="Otillar R.P."/>
            <person name="Pangilinan J."/>
            <person name="Peng Y."/>
            <person name="Rokas A."/>
            <person name="Rosa C.A."/>
            <person name="Scheuner C."/>
            <person name="Sibirny A.A."/>
            <person name="Slot J.C."/>
            <person name="Stielow J.B."/>
            <person name="Sun H."/>
            <person name="Kurtzman C.P."/>
            <person name="Blackwell M."/>
            <person name="Grigoriev I.V."/>
            <person name="Jeffries T.W."/>
        </authorList>
    </citation>
    <scope>NUCLEOTIDE SEQUENCE [LARGE SCALE GENOMIC DNA]</scope>
    <source>
        <strain evidence="13">NRRL YB-2248</strain>
    </source>
</reference>
<dbReference type="CDD" id="cd06502">
    <property type="entry name" value="TA_like"/>
    <property type="match status" value="1"/>
</dbReference>
<comment type="cofactor">
    <cofactor evidence="1">
        <name>pyridoxal 5'-phosphate</name>
        <dbReference type="ChEBI" id="CHEBI:597326"/>
    </cofactor>
</comment>
<evidence type="ECO:0000259" key="11">
    <source>
        <dbReference type="Pfam" id="PF01212"/>
    </source>
</evidence>
<dbReference type="GO" id="GO:0006545">
    <property type="term" value="P:glycine biosynthetic process"/>
    <property type="evidence" value="ECO:0007669"/>
    <property type="project" value="TreeGrafter"/>
</dbReference>
<name>A0A1E4SYU4_9ASCO</name>
<dbReference type="SUPFAM" id="SSF53383">
    <property type="entry name" value="PLP-dependent transferases"/>
    <property type="match status" value="1"/>
</dbReference>
<dbReference type="InterPro" id="IPR023603">
    <property type="entry name" value="Low_specificity_L-TA-like"/>
</dbReference>
<evidence type="ECO:0000256" key="10">
    <source>
        <dbReference type="SAM" id="MobiDB-lite"/>
    </source>
</evidence>
<dbReference type="PANTHER" id="PTHR48097">
    <property type="entry name" value="L-THREONINE ALDOLASE-RELATED"/>
    <property type="match status" value="1"/>
</dbReference>
<dbReference type="EC" id="4.1.2.48" evidence="8"/>
<dbReference type="AlphaFoldDB" id="A0A1E4SYU4"/>
<protein>
    <recommendedName>
        <fullName evidence="8">low-specificity L-threonine aldolase</fullName>
        <ecNumber evidence="8">4.1.2.48</ecNumber>
    </recommendedName>
</protein>
<dbReference type="PIRSF" id="PIRSF017617">
    <property type="entry name" value="Thr_aldolase"/>
    <property type="match status" value="1"/>
</dbReference>
<feature type="region of interest" description="Disordered" evidence="10">
    <location>
        <begin position="1"/>
        <end position="22"/>
    </location>
</feature>
<evidence type="ECO:0000256" key="1">
    <source>
        <dbReference type="ARBA" id="ARBA00001933"/>
    </source>
</evidence>
<dbReference type="OrthoDB" id="10261951at2759"/>
<evidence type="ECO:0000256" key="2">
    <source>
        <dbReference type="ARBA" id="ARBA00006966"/>
    </source>
</evidence>
<feature type="domain" description="Aromatic amino acid beta-eliminating lyase/threonine aldolase" evidence="11">
    <location>
        <begin position="12"/>
        <end position="293"/>
    </location>
</feature>
<accession>A0A1E4SYU4</accession>
<dbReference type="STRING" id="983967.A0A1E4SYU4"/>
<gene>
    <name evidence="12" type="ORF">CANARDRAFT_8612</name>
</gene>
<evidence type="ECO:0000256" key="6">
    <source>
        <dbReference type="ARBA" id="ARBA00050939"/>
    </source>
</evidence>
<evidence type="ECO:0000313" key="13">
    <source>
        <dbReference type="Proteomes" id="UP000094801"/>
    </source>
</evidence>
<dbReference type="InterPro" id="IPR015424">
    <property type="entry name" value="PyrdxlP-dep_Trfase"/>
</dbReference>
<comment type="catalytic activity">
    <reaction evidence="5">
        <text>L-threonine = acetaldehyde + glycine</text>
        <dbReference type="Rhea" id="RHEA:19625"/>
        <dbReference type="ChEBI" id="CHEBI:15343"/>
        <dbReference type="ChEBI" id="CHEBI:57305"/>
        <dbReference type="ChEBI" id="CHEBI:57926"/>
        <dbReference type="EC" id="4.1.2.48"/>
    </reaction>
</comment>
<dbReference type="Gene3D" id="3.40.640.10">
    <property type="entry name" value="Type I PLP-dependent aspartate aminotransferase-like (Major domain)"/>
    <property type="match status" value="1"/>
</dbReference>
<dbReference type="EMBL" id="KV453856">
    <property type="protein sequence ID" value="ODV84632.1"/>
    <property type="molecule type" value="Genomic_DNA"/>
</dbReference>
<organism evidence="12 13">
    <name type="scientific">[Candida] arabinofermentans NRRL YB-2248</name>
    <dbReference type="NCBI Taxonomy" id="983967"/>
    <lineage>
        <taxon>Eukaryota</taxon>
        <taxon>Fungi</taxon>
        <taxon>Dikarya</taxon>
        <taxon>Ascomycota</taxon>
        <taxon>Saccharomycotina</taxon>
        <taxon>Pichiomycetes</taxon>
        <taxon>Pichiales</taxon>
        <taxon>Pichiaceae</taxon>
        <taxon>Ogataea</taxon>
        <taxon>Ogataea/Candida clade</taxon>
    </lineage>
</organism>
<keyword evidence="3" id="KW-0663">Pyridoxal phosphate</keyword>
<dbReference type="FunFam" id="3.40.640.10:FF:000030">
    <property type="entry name" value="Low-specificity L-threonine aldolase"/>
    <property type="match status" value="1"/>
</dbReference>
<evidence type="ECO:0000256" key="7">
    <source>
        <dbReference type="ARBA" id="ARBA00060555"/>
    </source>
</evidence>
<keyword evidence="13" id="KW-1185">Reference proteome</keyword>
<evidence type="ECO:0000256" key="5">
    <source>
        <dbReference type="ARBA" id="ARBA00050410"/>
    </source>
</evidence>
<comment type="pathway">
    <text evidence="7">Amino-acid degradation; L-threonine degradation via aldolase pathway; acetaldehyde and glycine from L-threonine: step 1/1.</text>
</comment>
<sequence length="365" mass="39920">MSNEQQSRSHNEFRSDTFSTPSQEMLAQISGCTLGDAVYNEDEDTLLLQSTVAELAGHEAGLYCVSGTLSNQIAIRSHLFQPPFSVLCDYRAHIYANEAGGISTLSQAMVTAVRPSNGLYMTLEDILENFIPNDGNIHVAPTKLICLENTLHGIVYPIEEIKRISKFCKESGVPLHVDGARLWDASAATGISIKDYGELFDSMSLCLSKGLGAPVGTVLVGKKKFISTANHFKKQNGGGIRQSGILARMGLFAVQENFPKLPIAHAFAKEVAEYVESLGLILEVPANSNFVFLDQKKNKIDFSLFRPYGVKNGINCAGYRFAFSFQNSRSAVDALKKTLAEVLQASQTNPEFTNKVQSMYQGTKI</sequence>
<dbReference type="PANTHER" id="PTHR48097:SF9">
    <property type="entry name" value="L-THREONINE ALDOLASE"/>
    <property type="match status" value="1"/>
</dbReference>
<evidence type="ECO:0000256" key="8">
    <source>
        <dbReference type="ARBA" id="ARBA00066573"/>
    </source>
</evidence>
<keyword evidence="4" id="KW-0456">Lyase</keyword>